<dbReference type="PANTHER" id="PTHR46889">
    <property type="entry name" value="TRANSPOSASE INSF FOR INSERTION SEQUENCE IS3B-RELATED"/>
    <property type="match status" value="1"/>
</dbReference>
<dbReference type="AlphaFoldDB" id="A0A0R1EKC5"/>
<dbReference type="InterPro" id="IPR050900">
    <property type="entry name" value="Transposase_IS3/IS150/IS904"/>
</dbReference>
<feature type="domain" description="HTH-like" evidence="1">
    <location>
        <begin position="22"/>
        <end position="78"/>
    </location>
</feature>
<dbReference type="PATRIC" id="fig|1423816.3.peg.2069"/>
<dbReference type="Proteomes" id="UP000051984">
    <property type="component" value="Unassembled WGS sequence"/>
</dbReference>
<sequence>MGVSRAAYYKWTHRKVTVHEQENQAIRDYIIELEEKNHYVFGVKRLMTYINAETQYHVSHGRVRRIMRLAGIRASIRVAKRDRQVEKKAFLLVNKLYTVNMGHAFHPVAPNVVWVTDCSEITYGQGQQTEATAKRRKGSS</sequence>
<reference evidence="2 3" key="1">
    <citation type="journal article" date="2015" name="Genome Announc.">
        <title>Expanding the biotechnology potential of lactobacilli through comparative genomics of 213 strains and associated genera.</title>
        <authorList>
            <person name="Sun Z."/>
            <person name="Harris H.M."/>
            <person name="McCann A."/>
            <person name="Guo C."/>
            <person name="Argimon S."/>
            <person name="Zhang W."/>
            <person name="Yang X."/>
            <person name="Jeffery I.B."/>
            <person name="Cooney J.C."/>
            <person name="Kagawa T.F."/>
            <person name="Liu W."/>
            <person name="Song Y."/>
            <person name="Salvetti E."/>
            <person name="Wrobel A."/>
            <person name="Rasinkangas P."/>
            <person name="Parkhill J."/>
            <person name="Rea M.C."/>
            <person name="O'Sullivan O."/>
            <person name="Ritari J."/>
            <person name="Douillard F.P."/>
            <person name="Paul Ross R."/>
            <person name="Yang R."/>
            <person name="Briner A.E."/>
            <person name="Felis G.E."/>
            <person name="de Vos W.M."/>
            <person name="Barrangou R."/>
            <person name="Klaenhammer T.R."/>
            <person name="Caufield P.W."/>
            <person name="Cui Y."/>
            <person name="Zhang H."/>
            <person name="O'Toole P.W."/>
        </authorList>
    </citation>
    <scope>NUCLEOTIDE SEQUENCE [LARGE SCALE GENOMIC DNA]</scope>
    <source>
        <strain evidence="2 3">DSM 20178</strain>
    </source>
</reference>
<dbReference type="PANTHER" id="PTHR46889:SF4">
    <property type="entry name" value="TRANSPOSASE INSO FOR INSERTION SEQUENCE ELEMENT IS911B-RELATED"/>
    <property type="match status" value="1"/>
</dbReference>
<name>A0A0R1EKC5_LACZE</name>
<evidence type="ECO:0000313" key="3">
    <source>
        <dbReference type="Proteomes" id="UP000051984"/>
    </source>
</evidence>
<dbReference type="eggNOG" id="COG2801">
    <property type="taxonomic scope" value="Bacteria"/>
</dbReference>
<dbReference type="Pfam" id="PF13276">
    <property type="entry name" value="HTH_21"/>
    <property type="match status" value="1"/>
</dbReference>
<organism evidence="2 3">
    <name type="scientific">Lacticaseibacillus zeae DSM 20178 = KCTC 3804</name>
    <dbReference type="NCBI Taxonomy" id="1423816"/>
    <lineage>
        <taxon>Bacteria</taxon>
        <taxon>Bacillati</taxon>
        <taxon>Bacillota</taxon>
        <taxon>Bacilli</taxon>
        <taxon>Lactobacillales</taxon>
        <taxon>Lactobacillaceae</taxon>
        <taxon>Lacticaseibacillus</taxon>
    </lineage>
</organism>
<protein>
    <submittedName>
        <fullName evidence="2">ISSth1, transposase (Orf2), IS3 family</fullName>
    </submittedName>
</protein>
<gene>
    <name evidence="2" type="ORF">FD51_GL001988</name>
</gene>
<accession>A0A0R1EKC5</accession>
<dbReference type="EMBL" id="AZCT01000027">
    <property type="protein sequence ID" value="KRK09916.1"/>
    <property type="molecule type" value="Genomic_DNA"/>
</dbReference>
<dbReference type="InterPro" id="IPR025948">
    <property type="entry name" value="HTH-like_dom"/>
</dbReference>
<evidence type="ECO:0000313" key="2">
    <source>
        <dbReference type="EMBL" id="KRK09916.1"/>
    </source>
</evidence>
<comment type="caution">
    <text evidence="2">The sequence shown here is derived from an EMBL/GenBank/DDBJ whole genome shotgun (WGS) entry which is preliminary data.</text>
</comment>
<evidence type="ECO:0000259" key="1">
    <source>
        <dbReference type="Pfam" id="PF13276"/>
    </source>
</evidence>
<proteinExistence type="predicted"/>